<keyword evidence="2" id="KW-0812">Transmembrane</keyword>
<evidence type="ECO:0000313" key="4">
    <source>
        <dbReference type="Proteomes" id="UP000558284"/>
    </source>
</evidence>
<evidence type="ECO:0000256" key="2">
    <source>
        <dbReference type="SAM" id="Phobius"/>
    </source>
</evidence>
<dbReference type="Proteomes" id="UP000558284">
    <property type="component" value="Unassembled WGS sequence"/>
</dbReference>
<gene>
    <name evidence="3" type="ORF">H0241_13550</name>
</gene>
<protein>
    <submittedName>
        <fullName evidence="3">Uncharacterized protein</fullName>
    </submittedName>
</protein>
<feature type="transmembrane region" description="Helical" evidence="2">
    <location>
        <begin position="12"/>
        <end position="32"/>
    </location>
</feature>
<feature type="region of interest" description="Disordered" evidence="1">
    <location>
        <begin position="90"/>
        <end position="110"/>
    </location>
</feature>
<evidence type="ECO:0000256" key="1">
    <source>
        <dbReference type="SAM" id="MobiDB-lite"/>
    </source>
</evidence>
<name>A0A838B5A9_9HYPH</name>
<organism evidence="3 4">
    <name type="scientific">Mesorhizobium neociceri</name>
    <dbReference type="NCBI Taxonomy" id="1307853"/>
    <lineage>
        <taxon>Bacteria</taxon>
        <taxon>Pseudomonadati</taxon>
        <taxon>Pseudomonadota</taxon>
        <taxon>Alphaproteobacteria</taxon>
        <taxon>Hyphomicrobiales</taxon>
        <taxon>Phyllobacteriaceae</taxon>
        <taxon>Mesorhizobium</taxon>
    </lineage>
</organism>
<keyword evidence="2" id="KW-1133">Transmembrane helix</keyword>
<evidence type="ECO:0000313" key="3">
    <source>
        <dbReference type="EMBL" id="MBA1141277.1"/>
    </source>
</evidence>
<dbReference type="EMBL" id="JACDTY010000005">
    <property type="protein sequence ID" value="MBA1141277.1"/>
    <property type="molecule type" value="Genomic_DNA"/>
</dbReference>
<keyword evidence="4" id="KW-1185">Reference proteome</keyword>
<comment type="caution">
    <text evidence="3">The sequence shown here is derived from an EMBL/GenBank/DDBJ whole genome shotgun (WGS) entry which is preliminary data.</text>
</comment>
<accession>A0A838B5A9</accession>
<reference evidence="3 4" key="1">
    <citation type="submission" date="2020-07" db="EMBL/GenBank/DDBJ databases">
        <title>Definition of the novel symbiovar canariense within Mesorhizobium novociceri, a new species of genus Mesorhizobium nodulating Cicer canariense in the Caldera de Taburiente National Park (La Palma, Canary Islands).</title>
        <authorList>
            <person name="Leon-Barrios M."/>
            <person name="Perez-Yepez J."/>
            <person name="Flores-Felix J.D."/>
            <person name="Ramirez-Baena M.H."/>
            <person name="Pulido-Suarez L."/>
            <person name="Igual J.M."/>
            <person name="Velazquez E."/>
            <person name="Peix A."/>
        </authorList>
    </citation>
    <scope>NUCLEOTIDE SEQUENCE [LARGE SCALE GENOMIC DNA]</scope>
    <source>
        <strain evidence="3 4">CCANP35</strain>
    </source>
</reference>
<sequence>MSIRSTTLSWLFRISIAALVIGGIGTVAGTPMTKLAAMNSGEVSTLHVALFLALVWIVSSLRINRLKAFWRVGLGLKWMRGPSGNLLPRGPKARAAAGGSVGGAGTSGLS</sequence>
<dbReference type="RefSeq" id="WP_181058132.1">
    <property type="nucleotide sequence ID" value="NZ_JACDTY010000005.1"/>
</dbReference>
<feature type="compositionally biased region" description="Gly residues" evidence="1">
    <location>
        <begin position="99"/>
        <end position="110"/>
    </location>
</feature>
<feature type="transmembrane region" description="Helical" evidence="2">
    <location>
        <begin position="44"/>
        <end position="61"/>
    </location>
</feature>
<keyword evidence="2" id="KW-0472">Membrane</keyword>
<proteinExistence type="predicted"/>
<dbReference type="AlphaFoldDB" id="A0A838B5A9"/>